<evidence type="ECO:0000259" key="2">
    <source>
        <dbReference type="Pfam" id="PF00892"/>
    </source>
</evidence>
<keyword evidence="1" id="KW-1133">Transmembrane helix</keyword>
<dbReference type="Pfam" id="PF00892">
    <property type="entry name" value="EamA"/>
    <property type="match status" value="1"/>
</dbReference>
<name>A0ABS8K694_9BURK</name>
<keyword evidence="4" id="KW-1185">Reference proteome</keyword>
<sequence>MSVVILIASGTLGGLASVLLRLAALKAATGLPNEWMPLLLRAAALCSYGVGFLLYALALRKANLGIAYPLMVAVSIFVVLTFTALHEHALKPTQLVGAVLILGGVWLVTR</sequence>
<keyword evidence="1" id="KW-0472">Membrane</keyword>
<organism evidence="3 4">
    <name type="scientific">Paraburkholderia sejongensis</name>
    <dbReference type="NCBI Taxonomy" id="2886946"/>
    <lineage>
        <taxon>Bacteria</taxon>
        <taxon>Pseudomonadati</taxon>
        <taxon>Pseudomonadota</taxon>
        <taxon>Betaproteobacteria</taxon>
        <taxon>Burkholderiales</taxon>
        <taxon>Burkholderiaceae</taxon>
        <taxon>Paraburkholderia</taxon>
    </lineage>
</organism>
<proteinExistence type="predicted"/>
<evidence type="ECO:0000256" key="1">
    <source>
        <dbReference type="SAM" id="Phobius"/>
    </source>
</evidence>
<accession>A0ABS8K694</accession>
<comment type="caution">
    <text evidence="3">The sequence shown here is derived from an EMBL/GenBank/DDBJ whole genome shotgun (WGS) entry which is preliminary data.</text>
</comment>
<feature type="domain" description="EamA" evidence="2">
    <location>
        <begin position="14"/>
        <end position="109"/>
    </location>
</feature>
<feature type="transmembrane region" description="Helical" evidence="1">
    <location>
        <begin position="66"/>
        <end position="86"/>
    </location>
</feature>
<evidence type="ECO:0000313" key="3">
    <source>
        <dbReference type="EMBL" id="MCC8397500.1"/>
    </source>
</evidence>
<feature type="transmembrane region" description="Helical" evidence="1">
    <location>
        <begin position="92"/>
        <end position="109"/>
    </location>
</feature>
<dbReference type="InterPro" id="IPR037185">
    <property type="entry name" value="EmrE-like"/>
</dbReference>
<gene>
    <name evidence="3" type="ORF">LJ656_33670</name>
</gene>
<dbReference type="InterPro" id="IPR000620">
    <property type="entry name" value="EamA_dom"/>
</dbReference>
<dbReference type="Gene3D" id="1.10.3730.20">
    <property type="match status" value="1"/>
</dbReference>
<dbReference type="Proteomes" id="UP001431019">
    <property type="component" value="Unassembled WGS sequence"/>
</dbReference>
<keyword evidence="1" id="KW-0812">Transmembrane</keyword>
<protein>
    <submittedName>
        <fullName evidence="3">Small multidrug resistance protein</fullName>
    </submittedName>
</protein>
<dbReference type="RefSeq" id="WP_230513758.1">
    <property type="nucleotide sequence ID" value="NZ_JAJITD010000031.1"/>
</dbReference>
<reference evidence="3 4" key="1">
    <citation type="submission" date="2021-11" db="EMBL/GenBank/DDBJ databases">
        <authorList>
            <person name="Oh E.-T."/>
            <person name="Kim S.-B."/>
        </authorList>
    </citation>
    <scope>NUCLEOTIDE SEQUENCE [LARGE SCALE GENOMIC DNA]</scope>
    <source>
        <strain evidence="3 4">MMS20-SJTR3</strain>
    </source>
</reference>
<evidence type="ECO:0000313" key="4">
    <source>
        <dbReference type="Proteomes" id="UP001431019"/>
    </source>
</evidence>
<dbReference type="EMBL" id="JAJITD010000031">
    <property type="protein sequence ID" value="MCC8397500.1"/>
    <property type="molecule type" value="Genomic_DNA"/>
</dbReference>
<dbReference type="SUPFAM" id="SSF103481">
    <property type="entry name" value="Multidrug resistance efflux transporter EmrE"/>
    <property type="match status" value="1"/>
</dbReference>
<feature type="transmembrane region" description="Helical" evidence="1">
    <location>
        <begin position="39"/>
        <end position="59"/>
    </location>
</feature>